<keyword evidence="3" id="KW-0547">Nucleotide-binding</keyword>
<accession>A0ABV6P0H3</accession>
<keyword evidence="5" id="KW-0067">ATP-binding</keyword>
<dbReference type="Gene3D" id="3.40.1190.20">
    <property type="match status" value="1"/>
</dbReference>
<protein>
    <submittedName>
        <fullName evidence="8">Carbohydrate kinase</fullName>
        <ecNumber evidence="8">2.7.1.-</ecNumber>
    </submittedName>
</protein>
<dbReference type="InterPro" id="IPR002173">
    <property type="entry name" value="Carboh/pur_kinase_PfkB_CS"/>
</dbReference>
<dbReference type="EMBL" id="JBHLUE010000017">
    <property type="protein sequence ID" value="MFC0566525.1"/>
    <property type="molecule type" value="Genomic_DNA"/>
</dbReference>
<keyword evidence="4 6" id="KW-0418">Kinase</keyword>
<dbReference type="RefSeq" id="WP_377341294.1">
    <property type="nucleotide sequence ID" value="NZ_JBHLUE010000017.1"/>
</dbReference>
<dbReference type="InterPro" id="IPR029056">
    <property type="entry name" value="Ribokinase-like"/>
</dbReference>
<dbReference type="InterPro" id="IPR002139">
    <property type="entry name" value="Ribo/fructo_kinase"/>
</dbReference>
<comment type="similarity">
    <text evidence="1 6">Belongs to the carbohydrate kinase PfkB family.</text>
</comment>
<keyword evidence="2 6" id="KW-0808">Transferase</keyword>
<name>A0ABV6P0H3_9ACTN</name>
<evidence type="ECO:0000313" key="8">
    <source>
        <dbReference type="EMBL" id="MFC0566525.1"/>
    </source>
</evidence>
<keyword evidence="9" id="KW-1185">Reference proteome</keyword>
<feature type="domain" description="Carbohydrate kinase PfkB" evidence="7">
    <location>
        <begin position="18"/>
        <end position="299"/>
    </location>
</feature>
<reference evidence="8 9" key="1">
    <citation type="submission" date="2024-09" db="EMBL/GenBank/DDBJ databases">
        <authorList>
            <person name="Sun Q."/>
            <person name="Mori K."/>
        </authorList>
    </citation>
    <scope>NUCLEOTIDE SEQUENCE [LARGE SCALE GENOMIC DNA]</scope>
    <source>
        <strain evidence="8 9">TBRC 2205</strain>
    </source>
</reference>
<dbReference type="InterPro" id="IPR050306">
    <property type="entry name" value="PfkB_Carbo_kinase"/>
</dbReference>
<dbReference type="PANTHER" id="PTHR43085:SF1">
    <property type="entry name" value="PSEUDOURIDINE KINASE-RELATED"/>
    <property type="match status" value="1"/>
</dbReference>
<proteinExistence type="inferred from homology"/>
<dbReference type="PRINTS" id="PR00990">
    <property type="entry name" value="RIBOKINASE"/>
</dbReference>
<evidence type="ECO:0000256" key="5">
    <source>
        <dbReference type="ARBA" id="ARBA00022840"/>
    </source>
</evidence>
<dbReference type="EC" id="2.7.1.-" evidence="8"/>
<dbReference type="PANTHER" id="PTHR43085">
    <property type="entry name" value="HEXOKINASE FAMILY MEMBER"/>
    <property type="match status" value="1"/>
</dbReference>
<evidence type="ECO:0000256" key="2">
    <source>
        <dbReference type="ARBA" id="ARBA00022679"/>
    </source>
</evidence>
<dbReference type="CDD" id="cd01167">
    <property type="entry name" value="bac_FRK"/>
    <property type="match status" value="1"/>
</dbReference>
<dbReference type="PROSITE" id="PS00584">
    <property type="entry name" value="PFKB_KINASES_2"/>
    <property type="match status" value="1"/>
</dbReference>
<organism evidence="8 9">
    <name type="scientific">Plantactinospora siamensis</name>
    <dbReference type="NCBI Taxonomy" id="555372"/>
    <lineage>
        <taxon>Bacteria</taxon>
        <taxon>Bacillati</taxon>
        <taxon>Actinomycetota</taxon>
        <taxon>Actinomycetes</taxon>
        <taxon>Micromonosporales</taxon>
        <taxon>Micromonosporaceae</taxon>
        <taxon>Plantactinospora</taxon>
    </lineage>
</organism>
<evidence type="ECO:0000259" key="7">
    <source>
        <dbReference type="Pfam" id="PF00294"/>
    </source>
</evidence>
<evidence type="ECO:0000256" key="3">
    <source>
        <dbReference type="ARBA" id="ARBA00022741"/>
    </source>
</evidence>
<comment type="caution">
    <text evidence="8">The sequence shown here is derived from an EMBL/GenBank/DDBJ whole genome shotgun (WGS) entry which is preliminary data.</text>
</comment>
<gene>
    <name evidence="8" type="ORF">ACFFHU_20595</name>
</gene>
<evidence type="ECO:0000256" key="1">
    <source>
        <dbReference type="ARBA" id="ARBA00010688"/>
    </source>
</evidence>
<dbReference type="SUPFAM" id="SSF53613">
    <property type="entry name" value="Ribokinase-like"/>
    <property type="match status" value="1"/>
</dbReference>
<sequence length="313" mass="31802">MFTVLGETVVDLLPDGPDRYAARPGGSPLNVAVALARLGQPAALLARLSAGPLGRRIRDHALANGVDLAGCPASSRPATLAVATVGATGAADYDFYLSGTADWHWRPAELAALPDGTAVLHTGSLTAFLGVGADLVAATMRRAAEAGVLVSFDPNVRPAALGDPAATRSRLEWLAGYAHLVKASDEDLRWLYPDLDPGAAADRLGGLGPALVVVTLGGAGALGRTRTVELVRPARAVTVVDTVGAGDAFTAGLLAALAARGLAAPDRLADIAPAALAEVLDHACLVGSLTCERPGADPPYAADLRRRAEADLA</sequence>
<dbReference type="InterPro" id="IPR011611">
    <property type="entry name" value="PfkB_dom"/>
</dbReference>
<dbReference type="Pfam" id="PF00294">
    <property type="entry name" value="PfkB"/>
    <property type="match status" value="1"/>
</dbReference>
<dbReference type="Proteomes" id="UP001589894">
    <property type="component" value="Unassembled WGS sequence"/>
</dbReference>
<evidence type="ECO:0000256" key="4">
    <source>
        <dbReference type="ARBA" id="ARBA00022777"/>
    </source>
</evidence>
<evidence type="ECO:0000256" key="6">
    <source>
        <dbReference type="RuleBase" id="RU003704"/>
    </source>
</evidence>
<dbReference type="GO" id="GO:0016301">
    <property type="term" value="F:kinase activity"/>
    <property type="evidence" value="ECO:0007669"/>
    <property type="project" value="UniProtKB-KW"/>
</dbReference>
<evidence type="ECO:0000313" key="9">
    <source>
        <dbReference type="Proteomes" id="UP001589894"/>
    </source>
</evidence>